<proteinExistence type="predicted"/>
<evidence type="ECO:0000313" key="1">
    <source>
        <dbReference type="EMBL" id="KAI6084891.1"/>
    </source>
</evidence>
<dbReference type="EMBL" id="MU394331">
    <property type="protein sequence ID" value="KAI6084891.1"/>
    <property type="molecule type" value="Genomic_DNA"/>
</dbReference>
<dbReference type="Proteomes" id="UP001497680">
    <property type="component" value="Unassembled WGS sequence"/>
</dbReference>
<gene>
    <name evidence="1" type="ORF">F4821DRAFT_241816</name>
</gene>
<name>A0ACC0CX39_9PEZI</name>
<keyword evidence="2" id="KW-1185">Reference proteome</keyword>
<reference evidence="1 2" key="1">
    <citation type="journal article" date="2022" name="New Phytol.">
        <title>Ecological generalism drives hyperdiversity of secondary metabolite gene clusters in xylarialean endophytes.</title>
        <authorList>
            <person name="Franco M.E.E."/>
            <person name="Wisecaver J.H."/>
            <person name="Arnold A.E."/>
            <person name="Ju Y.M."/>
            <person name="Slot J.C."/>
            <person name="Ahrendt S."/>
            <person name="Moore L.P."/>
            <person name="Eastman K.E."/>
            <person name="Scott K."/>
            <person name="Konkel Z."/>
            <person name="Mondo S.J."/>
            <person name="Kuo A."/>
            <person name="Hayes R.D."/>
            <person name="Haridas S."/>
            <person name="Andreopoulos B."/>
            <person name="Riley R."/>
            <person name="LaButti K."/>
            <person name="Pangilinan J."/>
            <person name="Lipzen A."/>
            <person name="Amirebrahimi M."/>
            <person name="Yan J."/>
            <person name="Adam C."/>
            <person name="Keymanesh K."/>
            <person name="Ng V."/>
            <person name="Louie K."/>
            <person name="Northen T."/>
            <person name="Drula E."/>
            <person name="Henrissat B."/>
            <person name="Hsieh H.M."/>
            <person name="Youens-Clark K."/>
            <person name="Lutzoni F."/>
            <person name="Miadlikowska J."/>
            <person name="Eastwood D.C."/>
            <person name="Hamelin R.C."/>
            <person name="Grigoriev I.V."/>
            <person name="U'Ren J.M."/>
        </authorList>
    </citation>
    <scope>NUCLEOTIDE SEQUENCE [LARGE SCALE GENOMIC DNA]</scope>
    <source>
        <strain evidence="1 2">ER1909</strain>
    </source>
</reference>
<organism evidence="1 2">
    <name type="scientific">Hypoxylon rubiginosum</name>
    <dbReference type="NCBI Taxonomy" id="110542"/>
    <lineage>
        <taxon>Eukaryota</taxon>
        <taxon>Fungi</taxon>
        <taxon>Dikarya</taxon>
        <taxon>Ascomycota</taxon>
        <taxon>Pezizomycotina</taxon>
        <taxon>Sordariomycetes</taxon>
        <taxon>Xylariomycetidae</taxon>
        <taxon>Xylariales</taxon>
        <taxon>Hypoxylaceae</taxon>
        <taxon>Hypoxylon</taxon>
    </lineage>
</organism>
<sequence length="1152" mass="129589">MEQRKSVPIRDIGFSVVYEPQDVEPVADILLVHGLQGHPKRTWTYVPTEKSRNNVGAAKPVTPDGSLISRWSSKRNSLMDVVSNTFGRSYGSSRLSVSKEIGDDRSQTDEEVYWPRDLLPFDCPNVRVVVWGYDSIVTKGYEAANKTNLFGHAKDLLYSLERERTPGRNIVFIAHSLGGLIVKEVLRRSQYAEDKSLRDLISCTKGVVFLGTPHRGSSDFAKLGDVMRRIASMLFRVDNNGTIIRALGVDSPELELSRESFVQQWGAYKFQVKTFQESLPMTGIGVGVLNEKIVPDISSSLDDPRERAESINANHKDMVRFSGVDDVNYIKVGSELKRIIKSIKGKPRTMTSAEVECLDTLAFPAMRNREQNIQNPLKDTCAWLQNSAKYIHWLQRDHADSTRGLLWIKGKPGSGKSTLMKDAFLRIREMEGYSVTVAGFFFNARGGELERTPLGLLRSVIHQLCRQDSVAMSELMEVYQSQKESQLSSEQLTWSRQDLENLLKLIFRRQKVKRTIIFCDALDECEEDTVREIIYLFTEVCQSALSLGLDLNICLSSRHYPTISVDYCPEIVVERANQPDIATYVHARFGVIQKSEKDMVNKLVSEIIERSCGVFLWAVLVSDLLLQGLETGQPIDILQQRLSRVPSDMKDLYGTLCSSLKPEERDFSIRLFQWVLLADPMSVDDVVLAVLLSREWTWESLTSWGYSDDQPPPTERLKRYIKNASRGLIEYKPRNEGDDLDGQKQTSVQFIHETVREFFLTGRGLELVDSTLTDRPLAHSHLVLVKGAIEFIEHAKRWPSFKAVRSYCTQSIIQHARKAEEEGVSSIILLDKIEHSYAKKNGRRFYCSELTRLKNENTLSLLARSGLTSCVEACLKRGDSVDDAGMPFITPLIASVWNRRPPSEALILLLLSHGANVNANTEDGDTPLLVSLKMTHWKIAGLLLDHGADALATNYLKESPLHMLARRKLVDPEMKSNNNEWRKLMERLVEVSEILESKSITGSTPLHFASASSDADAVRLLLQKGVDVNVEDAKGTPLLKVVRRWDCEAYEIANLFIQHGANIQFKDRDLRTLLHHASCSSTVEMVKLLIDKGVEADAIDNFGQSALHTVAIRGSGYADIIKILVEAGCSVPAGDHDTRTAIGVVRFYKKAV</sequence>
<evidence type="ECO:0000313" key="2">
    <source>
        <dbReference type="Proteomes" id="UP001497680"/>
    </source>
</evidence>
<protein>
    <submittedName>
        <fullName evidence="1">Uncharacterized protein</fullName>
    </submittedName>
</protein>
<accession>A0ACC0CX39</accession>
<comment type="caution">
    <text evidence="1">The sequence shown here is derived from an EMBL/GenBank/DDBJ whole genome shotgun (WGS) entry which is preliminary data.</text>
</comment>